<keyword evidence="1" id="KW-1133">Transmembrane helix</keyword>
<reference evidence="2 3" key="1">
    <citation type="journal article" date="2018" name="MBio">
        <title>Comparative Genomics Reveals the Core Gene Toolbox for the Fungus-Insect Symbiosis.</title>
        <authorList>
            <person name="Wang Y."/>
            <person name="Stata M."/>
            <person name="Wang W."/>
            <person name="Stajich J.E."/>
            <person name="White M.M."/>
            <person name="Moncalvo J.M."/>
        </authorList>
    </citation>
    <scope>NUCLEOTIDE SEQUENCE [LARGE SCALE GENOMIC DNA]</scope>
    <source>
        <strain evidence="2 3">AUS-77-4</strain>
    </source>
</reference>
<sequence>MIYYRLSEKSLNECITATNTFSKDSDINKTENLSNENEKLYINTLSDFTFKSNEIRKRGYTAIYLTLDVLQSVLDDINKAGETEKSKSKGAEMYIPYKSRTVSKEKNEKLQEFVNNVKEYEYFTMIQNVAVNKNRFGIESLFGSNSLKAPKWQPRKIAGIEKPILGNDGPFGIYSNQLGKEDIQSEMKKANEYLVLVFNILFSSLGSGFAVYYFSYVLTNVIGLRVILALVSFIVVAGAETVLYSMVFIKNQQRKDKIVKN</sequence>
<dbReference type="AlphaFoldDB" id="A0A2T9YGP2"/>
<keyword evidence="1" id="KW-0472">Membrane</keyword>
<gene>
    <name evidence="2" type="ORF">BB559_004134</name>
</gene>
<protein>
    <submittedName>
        <fullName evidence="2">Uncharacterized protein</fullName>
    </submittedName>
</protein>
<feature type="transmembrane region" description="Helical" evidence="1">
    <location>
        <begin position="226"/>
        <end position="249"/>
    </location>
</feature>
<evidence type="ECO:0000256" key="1">
    <source>
        <dbReference type="SAM" id="Phobius"/>
    </source>
</evidence>
<dbReference type="Proteomes" id="UP000245699">
    <property type="component" value="Unassembled WGS sequence"/>
</dbReference>
<dbReference type="InterPro" id="IPR021013">
    <property type="entry name" value="ATPase_Vma12"/>
</dbReference>
<name>A0A2T9YGP2_9FUNG</name>
<evidence type="ECO:0000313" key="2">
    <source>
        <dbReference type="EMBL" id="PVU91444.1"/>
    </source>
</evidence>
<comment type="caution">
    <text evidence="2">The sequence shown here is derived from an EMBL/GenBank/DDBJ whole genome shotgun (WGS) entry which is preliminary data.</text>
</comment>
<organism evidence="2 3">
    <name type="scientific">Furculomyces boomerangus</name>
    <dbReference type="NCBI Taxonomy" id="61424"/>
    <lineage>
        <taxon>Eukaryota</taxon>
        <taxon>Fungi</taxon>
        <taxon>Fungi incertae sedis</taxon>
        <taxon>Zoopagomycota</taxon>
        <taxon>Kickxellomycotina</taxon>
        <taxon>Harpellomycetes</taxon>
        <taxon>Harpellales</taxon>
        <taxon>Harpellaceae</taxon>
        <taxon>Furculomyces</taxon>
    </lineage>
</organism>
<keyword evidence="3" id="KW-1185">Reference proteome</keyword>
<proteinExistence type="predicted"/>
<evidence type="ECO:0000313" key="3">
    <source>
        <dbReference type="Proteomes" id="UP000245699"/>
    </source>
</evidence>
<accession>A0A2T9YGP2</accession>
<keyword evidence="1" id="KW-0812">Transmembrane</keyword>
<dbReference type="Pfam" id="PF11712">
    <property type="entry name" value="Vma12"/>
    <property type="match status" value="1"/>
</dbReference>
<dbReference type="OrthoDB" id="19981at2759"/>
<feature type="transmembrane region" description="Helical" evidence="1">
    <location>
        <begin position="193"/>
        <end position="214"/>
    </location>
</feature>
<dbReference type="GO" id="GO:0070072">
    <property type="term" value="P:vacuolar proton-transporting V-type ATPase complex assembly"/>
    <property type="evidence" value="ECO:0007669"/>
    <property type="project" value="InterPro"/>
</dbReference>
<dbReference type="EMBL" id="MBFT01000415">
    <property type="protein sequence ID" value="PVU91444.1"/>
    <property type="molecule type" value="Genomic_DNA"/>
</dbReference>